<feature type="domain" description="Dystroglycan-type cadherin-like" evidence="4">
    <location>
        <begin position="37"/>
        <end position="127"/>
    </location>
</feature>
<feature type="compositionally biased region" description="Low complexity" evidence="1">
    <location>
        <begin position="884"/>
        <end position="905"/>
    </location>
</feature>
<dbReference type="RefSeq" id="XP_037159801.1">
    <property type="nucleotide sequence ID" value="XM_037313344.1"/>
</dbReference>
<feature type="signal peptide" evidence="3">
    <location>
        <begin position="1"/>
        <end position="30"/>
    </location>
</feature>
<dbReference type="EMBL" id="JACCJC010000071">
    <property type="protein sequence ID" value="KAF6229609.1"/>
    <property type="molecule type" value="Genomic_DNA"/>
</dbReference>
<feature type="region of interest" description="Disordered" evidence="1">
    <location>
        <begin position="725"/>
        <end position="907"/>
    </location>
</feature>
<feature type="region of interest" description="Disordered" evidence="1">
    <location>
        <begin position="572"/>
        <end position="610"/>
    </location>
</feature>
<dbReference type="Proteomes" id="UP000578531">
    <property type="component" value="Unassembled WGS sequence"/>
</dbReference>
<keyword evidence="2" id="KW-0812">Transmembrane</keyword>
<feature type="compositionally biased region" description="Polar residues" evidence="1">
    <location>
        <begin position="576"/>
        <end position="591"/>
    </location>
</feature>
<evidence type="ECO:0000256" key="2">
    <source>
        <dbReference type="SAM" id="Phobius"/>
    </source>
</evidence>
<dbReference type="SMART" id="SM00736">
    <property type="entry name" value="CADG"/>
    <property type="match status" value="3"/>
</dbReference>
<dbReference type="GO" id="GO:0005509">
    <property type="term" value="F:calcium ion binding"/>
    <property type="evidence" value="ECO:0007669"/>
    <property type="project" value="InterPro"/>
</dbReference>
<evidence type="ECO:0000256" key="3">
    <source>
        <dbReference type="SAM" id="SignalP"/>
    </source>
</evidence>
<dbReference type="SUPFAM" id="SSF49313">
    <property type="entry name" value="Cadherin-like"/>
    <property type="match status" value="4"/>
</dbReference>
<feature type="chain" id="PRO_5034103610" description="Dystroglycan-type cadherin-like domain-containing protein" evidence="3">
    <location>
        <begin position="31"/>
        <end position="1103"/>
    </location>
</feature>
<comment type="caution">
    <text evidence="5">The sequence shown here is derived from an EMBL/GenBank/DDBJ whole genome shotgun (WGS) entry which is preliminary data.</text>
</comment>
<evidence type="ECO:0000256" key="1">
    <source>
        <dbReference type="SAM" id="MobiDB-lite"/>
    </source>
</evidence>
<keyword evidence="2" id="KW-0472">Membrane</keyword>
<feature type="compositionally biased region" description="Polar residues" evidence="1">
    <location>
        <begin position="725"/>
        <end position="735"/>
    </location>
</feature>
<feature type="region of interest" description="Disordered" evidence="1">
    <location>
        <begin position="440"/>
        <end position="470"/>
    </location>
</feature>
<protein>
    <recommendedName>
        <fullName evidence="4">Dystroglycan-type cadherin-like domain-containing protein</fullName>
    </recommendedName>
</protein>
<feature type="compositionally biased region" description="Low complexity" evidence="1">
    <location>
        <begin position="831"/>
        <end position="845"/>
    </location>
</feature>
<feature type="compositionally biased region" description="Basic and acidic residues" evidence="1">
    <location>
        <begin position="601"/>
        <end position="610"/>
    </location>
</feature>
<evidence type="ECO:0000259" key="4">
    <source>
        <dbReference type="SMART" id="SM00736"/>
    </source>
</evidence>
<dbReference type="InterPro" id="IPR013783">
    <property type="entry name" value="Ig-like_fold"/>
</dbReference>
<evidence type="ECO:0000313" key="6">
    <source>
        <dbReference type="Proteomes" id="UP000578531"/>
    </source>
</evidence>
<sequence>MMQQPPATLKHLHKAALPVLLLASSVSVYATPSINLPINAQVPPVARPNQAYNFVFSDSTFSWAGNSIDYSLTNGPGWLQLNSSSRVFSGTPRSADAGSFAVGLAATDDTGSSLMSVTFVVSTDPGPGLGTSVAEQLPAFGPVPSPDSLSLAPSTALSLSFSPNTFTNTSANTVYYAICANNTPLPSWINFHPSSLTFSGTTPSSTSPWELPQVFQIQLIASDVIGFTEAVASFQLVIQSHLLIFGNRLHVINITNGLLVNFTGLQHDLTLDGQPASSSELREVVASTPPWMSFNSSTLTLSGTPPESATSQNFSVTASDVYGDATSTIVLIQNTNNHTSSLTSSFVGPFATVNATIGAVFTYDLKPELVSDSTADVAVDLGAASVWLNFNSSSLKLQGHVPTDLKPQSIHVMVTATHGTQSQSQILTVDLQNASASSARTTYSHSISPKATSGSTARGNQTGNATSSASRPKKRWVAAAVIVPIFVGLGLLLLLCFCLKRRRQRKANNGPLLSPKWRISRPILEKDTPNAEVGAETPRVLAINRRRASSMASKAPWLDFLGFQTSGHSPRGLKSHVSSGIIGSTEHSTGPESAGLPCSGRTKEKSVPDVSHIPEKRTMRKAGTTSCGLKAPTLAVQRLSVIIDESPTKRHSKQKQRRSNLSYDTASIFSSQRLSGIGHGRNTLSQGSSNLRFSSKGVGHGSGLASGPPGFGIVRNSWRNLSRSTWASTDGSSNPGLEREATIGKFPWNTRPPASNAFGKGSHSQVIHGFPDNEGSRKPTLRPVLSPTQGSIKRKSGSSSRFQSNLLKADPLQSFHKHRLQQRSSRNPLFSAGPSSSRISSIRASKTAPLQIPSSESGSTGNNAVSERPFTPPREDLQRSYFESSSLEPPMRSSPSRSFSSTASPRRQKSYIKYHLNARALSPQNFSRPSRMNSRGSSWVSTSSDSKFGSAASEAPPFNGFGEDLREETDEYGNKRWLRGHPNPLGTHRLDVTDQELIDRLRVSGHVNAAQRLSYLMRAQTDGKPDHGAESGDEGGQVKIGSLKGKRLGQRAGLKQGDPGNMSMRGDIGNTTAGVLAPSTVTVLCGFIVADLRYCEGHDGNID</sequence>
<dbReference type="InterPro" id="IPR015919">
    <property type="entry name" value="Cadherin-like_sf"/>
</dbReference>
<dbReference type="GeneID" id="59293106"/>
<feature type="transmembrane region" description="Helical" evidence="2">
    <location>
        <begin position="476"/>
        <end position="499"/>
    </location>
</feature>
<gene>
    <name evidence="5" type="ORF">HO173_011464</name>
</gene>
<feature type="compositionally biased region" description="Polar residues" evidence="1">
    <location>
        <begin position="852"/>
        <end position="865"/>
    </location>
</feature>
<name>A0A8H6FJF5_9LECA</name>
<dbReference type="AlphaFoldDB" id="A0A8H6FJF5"/>
<proteinExistence type="predicted"/>
<keyword evidence="2" id="KW-1133">Transmembrane helix</keyword>
<dbReference type="InterPro" id="IPR006644">
    <property type="entry name" value="Cadg"/>
</dbReference>
<dbReference type="GO" id="GO:0016020">
    <property type="term" value="C:membrane"/>
    <property type="evidence" value="ECO:0007669"/>
    <property type="project" value="InterPro"/>
</dbReference>
<feature type="domain" description="Dystroglycan-type cadherin-like" evidence="4">
    <location>
        <begin position="352"/>
        <end position="438"/>
    </location>
</feature>
<feature type="compositionally biased region" description="Polar residues" evidence="1">
    <location>
        <begin position="924"/>
        <end position="947"/>
    </location>
</feature>
<dbReference type="Gene3D" id="2.60.40.10">
    <property type="entry name" value="Immunoglobulins"/>
    <property type="match status" value="4"/>
</dbReference>
<feature type="region of interest" description="Disordered" evidence="1">
    <location>
        <begin position="924"/>
        <end position="964"/>
    </location>
</feature>
<reference evidence="5 6" key="1">
    <citation type="journal article" date="2020" name="Genomics">
        <title>Complete, high-quality genomes from long-read metagenomic sequencing of two wolf lichen thalli reveals enigmatic genome architecture.</title>
        <authorList>
            <person name="McKenzie S.K."/>
            <person name="Walston R.F."/>
            <person name="Allen J.L."/>
        </authorList>
    </citation>
    <scope>NUCLEOTIDE SEQUENCE [LARGE SCALE GENOMIC DNA]</scope>
    <source>
        <strain evidence="5">WasteWater2</strain>
    </source>
</reference>
<keyword evidence="3" id="KW-0732">Signal</keyword>
<evidence type="ECO:0000313" key="5">
    <source>
        <dbReference type="EMBL" id="KAF6229609.1"/>
    </source>
</evidence>
<feature type="compositionally biased region" description="Basic and acidic residues" evidence="1">
    <location>
        <begin position="1021"/>
        <end position="1030"/>
    </location>
</feature>
<keyword evidence="6" id="KW-1185">Reference proteome</keyword>
<accession>A0A8H6FJF5</accession>
<organism evidence="5 6">
    <name type="scientific">Letharia columbiana</name>
    <dbReference type="NCBI Taxonomy" id="112416"/>
    <lineage>
        <taxon>Eukaryota</taxon>
        <taxon>Fungi</taxon>
        <taxon>Dikarya</taxon>
        <taxon>Ascomycota</taxon>
        <taxon>Pezizomycotina</taxon>
        <taxon>Lecanoromycetes</taxon>
        <taxon>OSLEUM clade</taxon>
        <taxon>Lecanoromycetidae</taxon>
        <taxon>Lecanorales</taxon>
        <taxon>Lecanorineae</taxon>
        <taxon>Parmeliaceae</taxon>
        <taxon>Letharia</taxon>
    </lineage>
</organism>
<feature type="domain" description="Dystroglycan-type cadherin-like" evidence="4">
    <location>
        <begin position="141"/>
        <end position="245"/>
    </location>
</feature>
<dbReference type="Pfam" id="PF05345">
    <property type="entry name" value="He_PIG"/>
    <property type="match status" value="3"/>
</dbReference>
<feature type="region of interest" description="Disordered" evidence="1">
    <location>
        <begin position="1021"/>
        <end position="1066"/>
    </location>
</feature>
<dbReference type="OrthoDB" id="41532at2759"/>